<feature type="coiled-coil region" evidence="6">
    <location>
        <begin position="201"/>
        <end position="251"/>
    </location>
</feature>
<evidence type="ECO:0000256" key="4">
    <source>
        <dbReference type="ARBA" id="ARBA00022989"/>
    </source>
</evidence>
<protein>
    <submittedName>
        <fullName evidence="8">Uncharacterized protein</fullName>
    </submittedName>
</protein>
<evidence type="ECO:0000256" key="5">
    <source>
        <dbReference type="ARBA" id="ARBA00023136"/>
    </source>
</evidence>
<dbReference type="InterPro" id="IPR006876">
    <property type="entry name" value="LMBR1-like_membr_prot"/>
</dbReference>
<feature type="transmembrane region" description="Helical" evidence="7">
    <location>
        <begin position="429"/>
        <end position="449"/>
    </location>
</feature>
<feature type="transmembrane region" description="Helical" evidence="7">
    <location>
        <begin position="149"/>
        <end position="174"/>
    </location>
</feature>
<feature type="transmembrane region" description="Helical" evidence="7">
    <location>
        <begin position="479"/>
        <end position="497"/>
    </location>
</feature>
<keyword evidence="9" id="KW-1185">Reference proteome</keyword>
<feature type="transmembrane region" description="Helical" evidence="7">
    <location>
        <begin position="116"/>
        <end position="137"/>
    </location>
</feature>
<dbReference type="InterPro" id="IPR051584">
    <property type="entry name" value="GPCR-associated_LMBR1"/>
</dbReference>
<proteinExistence type="inferred from homology"/>
<dbReference type="Proteomes" id="UP001295684">
    <property type="component" value="Unassembled WGS sequence"/>
</dbReference>
<evidence type="ECO:0000256" key="7">
    <source>
        <dbReference type="SAM" id="Phobius"/>
    </source>
</evidence>
<evidence type="ECO:0000313" key="8">
    <source>
        <dbReference type="EMBL" id="CAI2361762.1"/>
    </source>
</evidence>
<name>A0AAD1U716_EUPCR</name>
<gene>
    <name evidence="8" type="ORF">ECRASSUSDP1_LOCUS3075</name>
</gene>
<evidence type="ECO:0000256" key="6">
    <source>
        <dbReference type="SAM" id="Coils"/>
    </source>
</evidence>
<feature type="transmembrane region" description="Helical" evidence="7">
    <location>
        <begin position="77"/>
        <end position="96"/>
    </location>
</feature>
<evidence type="ECO:0000256" key="2">
    <source>
        <dbReference type="ARBA" id="ARBA00010487"/>
    </source>
</evidence>
<sequence>MIQIAVIAILTLLLELRYMRKQAPISVYITVYVGWLLGFIIVATLPFDIYTSSNYDPNNVTEDMKFIREFTKWNWKILYWVTSSLTWVIFPLQMVYVVRGEFSRCKRILKTLLANLISYIIFIIAVVALLLAIYFLVNRNRENKDKVSLFDVVYVLITVYGLLLIVFLMSYGMVALPKSLWQRSDYQGQVSHKLCQVSIIEEKLTELRIDLTKNIRALENLSGGSDMQPYLLIIKDEIQEFKERNPQFEEECSTYEGIADAGDGSTGGNIDTCDVTLPKLESYRSKYKIEFGDYERIHAMLEFNMREVMTLQSYINAKNSPSLRRKGLTGCRKFKYFYFIYGHPIVLKIFCLMCAIFSIVLLYTELTNFIKIDISTFSWIVNGNFNFATTFILLFIPLSYMLACIYFGFFSVKLASWYELYKNHSDPVSMIWSGTMLARMIYPMSYNFITLVRAKNTAYSVVLTILDDFTILGRWMNLYFFPVVLVLFFVMNVFDIWSKLFNCLGLNQFSFDKLETESRIQEGKISVDQRRKELFEIGEIDEVFLRNSMSSDSEAENSMVGQKYSINSGIPGAISPSNRRSRGNSFKRGKIVRTKRNSFQLAVSDSDESSQTDEEVGKKVINFDGKVKFKSIE</sequence>
<feature type="transmembrane region" description="Helical" evidence="7">
    <location>
        <begin position="345"/>
        <end position="364"/>
    </location>
</feature>
<dbReference type="GO" id="GO:0016020">
    <property type="term" value="C:membrane"/>
    <property type="evidence" value="ECO:0007669"/>
    <property type="project" value="UniProtKB-SubCell"/>
</dbReference>
<comment type="subcellular location">
    <subcellularLocation>
        <location evidence="1">Membrane</location>
        <topology evidence="1">Multi-pass membrane protein</topology>
    </subcellularLocation>
</comment>
<keyword evidence="3 7" id="KW-0812">Transmembrane</keyword>
<keyword evidence="6" id="KW-0175">Coiled coil</keyword>
<feature type="transmembrane region" description="Helical" evidence="7">
    <location>
        <begin position="29"/>
        <end position="47"/>
    </location>
</feature>
<feature type="transmembrane region" description="Helical" evidence="7">
    <location>
        <begin position="385"/>
        <end position="409"/>
    </location>
</feature>
<evidence type="ECO:0000256" key="3">
    <source>
        <dbReference type="ARBA" id="ARBA00022692"/>
    </source>
</evidence>
<keyword evidence="5 7" id="KW-0472">Membrane</keyword>
<accession>A0AAD1U716</accession>
<comment type="caution">
    <text evidence="8">The sequence shown here is derived from an EMBL/GenBank/DDBJ whole genome shotgun (WGS) entry which is preliminary data.</text>
</comment>
<dbReference type="Pfam" id="PF04791">
    <property type="entry name" value="LMBR1"/>
    <property type="match status" value="1"/>
</dbReference>
<evidence type="ECO:0000256" key="1">
    <source>
        <dbReference type="ARBA" id="ARBA00004141"/>
    </source>
</evidence>
<reference evidence="8" key="1">
    <citation type="submission" date="2023-07" db="EMBL/GenBank/DDBJ databases">
        <authorList>
            <consortium name="AG Swart"/>
            <person name="Singh M."/>
            <person name="Singh A."/>
            <person name="Seah K."/>
            <person name="Emmerich C."/>
        </authorList>
    </citation>
    <scope>NUCLEOTIDE SEQUENCE</scope>
    <source>
        <strain evidence="8">DP1</strain>
    </source>
</reference>
<comment type="similarity">
    <text evidence="2">Belongs to the LIMR family.</text>
</comment>
<dbReference type="PANTHER" id="PTHR21355">
    <property type="entry name" value="G-PROTEIN COUPLED RECEPTOR-ASSOCIATED PROTEIN LMBRD2"/>
    <property type="match status" value="1"/>
</dbReference>
<dbReference type="EMBL" id="CAMPGE010002944">
    <property type="protein sequence ID" value="CAI2361762.1"/>
    <property type="molecule type" value="Genomic_DNA"/>
</dbReference>
<evidence type="ECO:0000313" key="9">
    <source>
        <dbReference type="Proteomes" id="UP001295684"/>
    </source>
</evidence>
<dbReference type="AlphaFoldDB" id="A0AAD1U716"/>
<keyword evidence="4 7" id="KW-1133">Transmembrane helix</keyword>
<organism evidence="8 9">
    <name type="scientific">Euplotes crassus</name>
    <dbReference type="NCBI Taxonomy" id="5936"/>
    <lineage>
        <taxon>Eukaryota</taxon>
        <taxon>Sar</taxon>
        <taxon>Alveolata</taxon>
        <taxon>Ciliophora</taxon>
        <taxon>Intramacronucleata</taxon>
        <taxon>Spirotrichea</taxon>
        <taxon>Hypotrichia</taxon>
        <taxon>Euplotida</taxon>
        <taxon>Euplotidae</taxon>
        <taxon>Moneuplotes</taxon>
    </lineage>
</organism>
<dbReference type="PANTHER" id="PTHR21355:SF0">
    <property type="entry name" value="G-PROTEIN COUPLED RECEPTOR-ASSOCIATED PROTEIN LMBRD2"/>
    <property type="match status" value="1"/>
</dbReference>